<evidence type="ECO:0000256" key="2">
    <source>
        <dbReference type="ARBA" id="ARBA00022475"/>
    </source>
</evidence>
<evidence type="ECO:0000256" key="5">
    <source>
        <dbReference type="ARBA" id="ARBA00023136"/>
    </source>
</evidence>
<name>A0A7W7H101_9ACTN</name>
<dbReference type="InterPro" id="IPR019108">
    <property type="entry name" value="Caa3_assmbl_CtaG-rel"/>
</dbReference>
<evidence type="ECO:0000313" key="8">
    <source>
        <dbReference type="Proteomes" id="UP000546162"/>
    </source>
</evidence>
<keyword evidence="2" id="KW-1003">Cell membrane</keyword>
<evidence type="ECO:0000313" key="7">
    <source>
        <dbReference type="EMBL" id="MBB4741995.1"/>
    </source>
</evidence>
<protein>
    <submittedName>
        <fullName evidence="7">Putative membrane protein</fullName>
    </submittedName>
</protein>
<dbReference type="AlphaFoldDB" id="A0A7W7H101"/>
<organism evidence="7 8">
    <name type="scientific">Actinoplanes octamycinicus</name>
    <dbReference type="NCBI Taxonomy" id="135948"/>
    <lineage>
        <taxon>Bacteria</taxon>
        <taxon>Bacillati</taxon>
        <taxon>Actinomycetota</taxon>
        <taxon>Actinomycetes</taxon>
        <taxon>Micromonosporales</taxon>
        <taxon>Micromonosporaceae</taxon>
        <taxon>Actinoplanes</taxon>
    </lineage>
</organism>
<reference evidence="7 8" key="1">
    <citation type="submission" date="2020-08" db="EMBL/GenBank/DDBJ databases">
        <title>Sequencing the genomes of 1000 actinobacteria strains.</title>
        <authorList>
            <person name="Klenk H.-P."/>
        </authorList>
    </citation>
    <scope>NUCLEOTIDE SEQUENCE [LARGE SCALE GENOMIC DNA]</scope>
    <source>
        <strain evidence="7 8">DSM 45809</strain>
    </source>
</reference>
<dbReference type="GO" id="GO:0005886">
    <property type="term" value="C:plasma membrane"/>
    <property type="evidence" value="ECO:0007669"/>
    <property type="project" value="UniProtKB-SubCell"/>
</dbReference>
<evidence type="ECO:0000256" key="3">
    <source>
        <dbReference type="ARBA" id="ARBA00022692"/>
    </source>
</evidence>
<feature type="transmembrane region" description="Helical" evidence="6">
    <location>
        <begin position="175"/>
        <end position="195"/>
    </location>
</feature>
<evidence type="ECO:0000256" key="6">
    <source>
        <dbReference type="SAM" id="Phobius"/>
    </source>
</evidence>
<feature type="transmembrane region" description="Helical" evidence="6">
    <location>
        <begin position="141"/>
        <end position="163"/>
    </location>
</feature>
<evidence type="ECO:0000256" key="1">
    <source>
        <dbReference type="ARBA" id="ARBA00004651"/>
    </source>
</evidence>
<comment type="subcellular location">
    <subcellularLocation>
        <location evidence="1">Cell membrane</location>
        <topology evidence="1">Multi-pass membrane protein</topology>
    </subcellularLocation>
</comment>
<evidence type="ECO:0000256" key="4">
    <source>
        <dbReference type="ARBA" id="ARBA00022989"/>
    </source>
</evidence>
<keyword evidence="8" id="KW-1185">Reference proteome</keyword>
<dbReference type="RefSeq" id="WP_185042417.1">
    <property type="nucleotide sequence ID" value="NZ_BAABFG010000005.1"/>
</dbReference>
<sequence length="273" mass="28771">MVSGLALLAAAAGYAAGVVTVHRRGGWWPGRRVVYWAAGLVLAAAATLRPAAGHAHHDLAGHMTGHLLLGMAAPLLLVLAAPVTLALRALPVRRARTLARVLRSGPVHVLTHPLTAATLNAGGLWLLYTTDLYPAMAGHDWLRTAVHVHIVAAGYLFTAAMVGVDPDPRRPARPVRAIILIAFLAAHGILAKFLYGHPPAGVPAADAQAGAELMYYGGDLVDLALIAVFCRQWYDATGPARRGPRVPASRPVRPLWRLPKDIGADGEALPRSG</sequence>
<accession>A0A7W7H101</accession>
<feature type="transmembrane region" description="Helical" evidence="6">
    <location>
        <begin position="64"/>
        <end position="87"/>
    </location>
</feature>
<dbReference type="EMBL" id="JACHNB010000001">
    <property type="protein sequence ID" value="MBB4741995.1"/>
    <property type="molecule type" value="Genomic_DNA"/>
</dbReference>
<keyword evidence="4 6" id="KW-1133">Transmembrane helix</keyword>
<keyword evidence="3 6" id="KW-0812">Transmembrane</keyword>
<gene>
    <name evidence="7" type="ORF">BJY16_005454</name>
</gene>
<dbReference type="Pfam" id="PF09678">
    <property type="entry name" value="Caa3_CtaG"/>
    <property type="match status" value="1"/>
</dbReference>
<keyword evidence="5 6" id="KW-0472">Membrane</keyword>
<proteinExistence type="predicted"/>
<dbReference type="Proteomes" id="UP000546162">
    <property type="component" value="Unassembled WGS sequence"/>
</dbReference>
<comment type="caution">
    <text evidence="7">The sequence shown here is derived from an EMBL/GenBank/DDBJ whole genome shotgun (WGS) entry which is preliminary data.</text>
</comment>
<feature type="transmembrane region" description="Helical" evidence="6">
    <location>
        <begin position="33"/>
        <end position="52"/>
    </location>
</feature>